<sequence>MDKESGNKSRRERRKEARLEKNKKKFDSWVQHHQSLKKKKTSNNKKAENAQKNTQTAEERELIKEDSKKLLETSSPNTLKDTISAEEDSRLQRRLAKKLRVKDKKLFEGIPSALESLETEGGEASRNTSTSCKKHKRRVSSGDDIMADDDQMNTSFEPKGLRKRKTKFEKYLELDTQNGVASAKEDLALERKLAKKLKLKKGKLRGDDDELNMLFEGISSVFDSLETEENTDMEEASEVATKKNISRKKRKKNSEQKGDAEIRSEYVVEGPEPETTTGAELDSENNPAQAPVPEVQAKYVPPQLRSMSKNESEEYSQVRKRVRGLLNRLSESNVEGITGDMSAIFQSIARSVGTQIISEEILASCSGGPRGNEQYASVFAALVSGLACLIGIDFGAKLLASLAKCFEDEYIKEDNLSLRNLTLLLSYLYIFGVCSSDLIYDFMMMLSMRLTEVDVSTILTVLNCSGMRLRSDDPATMKFFILSIQNKVTELKAAAGDNQTKSRSKRMEFMLETVVDIKNNKKRAKEDTLQHTRIKKWLQKLRVESILIRGLKWSKLIDPNKKGQWWLSGDMVSTTDNIENVAKKIDRESSEAQKMLQLAAGQRMNTDARRAIFCIIMSGDDYIDAFEKLLRLDLQGKQDREIMRVLVECCLQEKVFNKYYCVLASKLCSHDKNHKFTLQYCIWDHYTELESMQLIRSMHLAKLVAEMVAVFTLSLAVLKKADLHDTTQLTSRKIMHFKIFFEAVFEYQDNVVWNIFKRIAGSDQYETLRTGIKFFVERYVMGSEKPFAGKYKIAKKALKSVEEDIF</sequence>
<protein>
    <submittedName>
        <fullName evidence="1">Uncharacterized protein</fullName>
    </submittedName>
</protein>
<dbReference type="Proteomes" id="UP001055879">
    <property type="component" value="Linkage Group LG02"/>
</dbReference>
<evidence type="ECO:0000313" key="2">
    <source>
        <dbReference type="Proteomes" id="UP001055879"/>
    </source>
</evidence>
<proteinExistence type="predicted"/>
<name>A0ACB9EF31_ARCLA</name>
<accession>A0ACB9EF31</accession>
<gene>
    <name evidence="1" type="ORF">L6452_04918</name>
</gene>
<comment type="caution">
    <text evidence="1">The sequence shown here is derived from an EMBL/GenBank/DDBJ whole genome shotgun (WGS) entry which is preliminary data.</text>
</comment>
<organism evidence="1 2">
    <name type="scientific">Arctium lappa</name>
    <name type="common">Greater burdock</name>
    <name type="synonym">Lappa major</name>
    <dbReference type="NCBI Taxonomy" id="4217"/>
    <lineage>
        <taxon>Eukaryota</taxon>
        <taxon>Viridiplantae</taxon>
        <taxon>Streptophyta</taxon>
        <taxon>Embryophyta</taxon>
        <taxon>Tracheophyta</taxon>
        <taxon>Spermatophyta</taxon>
        <taxon>Magnoliopsida</taxon>
        <taxon>eudicotyledons</taxon>
        <taxon>Gunneridae</taxon>
        <taxon>Pentapetalae</taxon>
        <taxon>asterids</taxon>
        <taxon>campanulids</taxon>
        <taxon>Asterales</taxon>
        <taxon>Asteraceae</taxon>
        <taxon>Carduoideae</taxon>
        <taxon>Cardueae</taxon>
        <taxon>Arctiinae</taxon>
        <taxon>Arctium</taxon>
    </lineage>
</organism>
<reference evidence="1 2" key="2">
    <citation type="journal article" date="2022" name="Mol. Ecol. Resour.">
        <title>The genomes of chicory, endive, great burdock and yacon provide insights into Asteraceae paleo-polyploidization history and plant inulin production.</title>
        <authorList>
            <person name="Fan W."/>
            <person name="Wang S."/>
            <person name="Wang H."/>
            <person name="Wang A."/>
            <person name="Jiang F."/>
            <person name="Liu H."/>
            <person name="Zhao H."/>
            <person name="Xu D."/>
            <person name="Zhang Y."/>
        </authorList>
    </citation>
    <scope>NUCLEOTIDE SEQUENCE [LARGE SCALE GENOMIC DNA]</scope>
    <source>
        <strain evidence="2">cv. Niubang</strain>
    </source>
</reference>
<reference evidence="2" key="1">
    <citation type="journal article" date="2022" name="Mol. Ecol. Resour.">
        <title>The genomes of chicory, endive, great burdock and yacon provide insights into Asteraceae palaeo-polyploidization history and plant inulin production.</title>
        <authorList>
            <person name="Fan W."/>
            <person name="Wang S."/>
            <person name="Wang H."/>
            <person name="Wang A."/>
            <person name="Jiang F."/>
            <person name="Liu H."/>
            <person name="Zhao H."/>
            <person name="Xu D."/>
            <person name="Zhang Y."/>
        </authorList>
    </citation>
    <scope>NUCLEOTIDE SEQUENCE [LARGE SCALE GENOMIC DNA]</scope>
    <source>
        <strain evidence="2">cv. Niubang</strain>
    </source>
</reference>
<keyword evidence="2" id="KW-1185">Reference proteome</keyword>
<evidence type="ECO:0000313" key="1">
    <source>
        <dbReference type="EMBL" id="KAI3757381.1"/>
    </source>
</evidence>
<dbReference type="EMBL" id="CM042048">
    <property type="protein sequence ID" value="KAI3757381.1"/>
    <property type="molecule type" value="Genomic_DNA"/>
</dbReference>